<name>D3SWZ2_NATMM</name>
<dbReference type="OrthoDB" id="170608at2157"/>
<dbReference type="STRING" id="547559.Nmag_2311"/>
<reference evidence="3 5" key="3">
    <citation type="journal article" date="2014" name="PLoS Genet.">
        <title>Phylogenetically driven sequencing of extremely halophilic archaea reveals strategies for static and dynamic osmo-response.</title>
        <authorList>
            <person name="Becker E.A."/>
            <person name="Seitzer P.M."/>
            <person name="Tritt A."/>
            <person name="Larsen D."/>
            <person name="Krusor M."/>
            <person name="Yao A.I."/>
            <person name="Wu D."/>
            <person name="Madern D."/>
            <person name="Eisen J.A."/>
            <person name="Darling A.E."/>
            <person name="Facciotti M.T."/>
        </authorList>
    </citation>
    <scope>NUCLEOTIDE SEQUENCE [LARGE SCALE GENOMIC DNA]</scope>
    <source>
        <strain evidence="5">ATCC 43099 / DSM 3394 / CCM 3739 / CIP 104546 / IAM 13178 / JCM 8861 / NBRC 102185 / NCIMB 2190 / MS3</strain>
        <strain evidence="3">MS-3</strain>
    </source>
</reference>
<dbReference type="AlphaFoldDB" id="D3SWZ2"/>
<feature type="region of interest" description="Disordered" evidence="1">
    <location>
        <begin position="216"/>
        <end position="264"/>
    </location>
</feature>
<evidence type="ECO:0000313" key="3">
    <source>
        <dbReference type="EMBL" id="ELY30618.1"/>
    </source>
</evidence>
<evidence type="ECO:0000313" key="4">
    <source>
        <dbReference type="Proteomes" id="UP000001879"/>
    </source>
</evidence>
<evidence type="ECO:0008006" key="6">
    <source>
        <dbReference type="Google" id="ProtNLM"/>
    </source>
</evidence>
<sequence>MTRVSKEQFVTEPNEAGSANEWDGEPSGQTACDHEERPPAVRTAIEERAREREGERKSKSESESENKSENECKSKNDAGDDTSEMISLGIGLGIELPVIDEPDEVFAVKSTDRPSTDLRSNSRLDAAQRERLEDADLDPDAVANKEYSYQQLLETDIDEAFADDLRRRLSLPWSFQTDSDLDLDRRSDEVRGLGAAERAWIAASGTDDWQRFEPQSLTERAGDSSTDAESRSDANAAGGSGADGESGDSKRPYPRPTPITAVTGVGPEDAAVLAEAGVTSAERLATIRAVTVARLLDLDVLHVRSWRHNARELLS</sequence>
<evidence type="ECO:0000256" key="1">
    <source>
        <dbReference type="SAM" id="MobiDB-lite"/>
    </source>
</evidence>
<feature type="compositionally biased region" description="Polar residues" evidence="1">
    <location>
        <begin position="216"/>
        <end position="227"/>
    </location>
</feature>
<organism evidence="2 4">
    <name type="scientific">Natrialba magadii (strain ATCC 43099 / DSM 3394 / CCM 3739 / CIP 104546 / IAM 13178 / JCM 8861 / NBRC 102185 / NCIMB 2190 / MS3)</name>
    <name type="common">Natronobacterium magadii</name>
    <dbReference type="NCBI Taxonomy" id="547559"/>
    <lineage>
        <taxon>Archaea</taxon>
        <taxon>Methanobacteriati</taxon>
        <taxon>Methanobacteriota</taxon>
        <taxon>Stenosarchaea group</taxon>
        <taxon>Halobacteria</taxon>
        <taxon>Halobacteriales</taxon>
        <taxon>Natrialbaceae</taxon>
        <taxon>Natrialba</taxon>
    </lineage>
</organism>
<evidence type="ECO:0000313" key="2">
    <source>
        <dbReference type="EMBL" id="ADD05874.1"/>
    </source>
</evidence>
<reference evidence="2" key="4">
    <citation type="submission" date="2016-09" db="EMBL/GenBank/DDBJ databases">
        <authorList>
            <person name="Pfeiffer F."/>
        </authorList>
    </citation>
    <scope>NUCLEOTIDE SEQUENCE</scope>
    <source>
        <strain evidence="2">ATCC 43099</strain>
    </source>
</reference>
<dbReference type="KEGG" id="nmg:Nmag_2311"/>
<evidence type="ECO:0000313" key="5">
    <source>
        <dbReference type="Proteomes" id="UP000011543"/>
    </source>
</evidence>
<dbReference type="eggNOG" id="arCOG09235">
    <property type="taxonomic scope" value="Archaea"/>
</dbReference>
<gene>
    <name evidence="2" type="ordered locus">Nmag_2311</name>
    <name evidence="3" type="ORF">C500_08862</name>
</gene>
<dbReference type="Proteomes" id="UP000001879">
    <property type="component" value="Chromosome"/>
</dbReference>
<reference evidence="4" key="1">
    <citation type="submission" date="2010-02" db="EMBL/GenBank/DDBJ databases">
        <title>Complete sequence of chromosome of Natrialba magadii ATCC 43099.</title>
        <authorList>
            <consortium name="US DOE Joint Genome Institute"/>
            <person name="Lucas S."/>
            <person name="Copeland A."/>
            <person name="Lapidus A."/>
            <person name="Cheng J.-F."/>
            <person name="Bruce D."/>
            <person name="Goodwin L."/>
            <person name="Pitluck S."/>
            <person name="Davenport K."/>
            <person name="Saunders E."/>
            <person name="Detter J.C."/>
            <person name="Han C."/>
            <person name="Tapia R."/>
            <person name="Land M."/>
            <person name="Hauser L."/>
            <person name="Kyrpides N."/>
            <person name="Mikhailova N."/>
            <person name="De Castro R.E."/>
            <person name="Maupin-Furlow J.A."/>
            <person name="Woyke T."/>
        </authorList>
    </citation>
    <scope>NUCLEOTIDE SEQUENCE [LARGE SCALE GENOMIC DNA]</scope>
    <source>
        <strain evidence="4">ATCC 43099 / DSM 3394 / CCM 3739 / CIP 104546 / IAM 13178 / JCM 8861 / NBRC 102185 / NCIMB 2190 / MS3</strain>
    </source>
</reference>
<dbReference type="Gene3D" id="1.10.150.20">
    <property type="entry name" value="5' to 3' exonuclease, C-terminal subdomain"/>
    <property type="match status" value="1"/>
</dbReference>
<proteinExistence type="predicted"/>
<dbReference type="PATRIC" id="fig|547559.17.peg.1744"/>
<dbReference type="EMBL" id="AOHS01000030">
    <property type="protein sequence ID" value="ELY30618.1"/>
    <property type="molecule type" value="Genomic_DNA"/>
</dbReference>
<accession>D3SWZ2</accession>
<dbReference type="PaxDb" id="547559-Nmag_2311"/>
<feature type="compositionally biased region" description="Basic and acidic residues" evidence="1">
    <location>
        <begin position="110"/>
        <end position="134"/>
    </location>
</feature>
<reference evidence="2 4" key="2">
    <citation type="journal article" date="2012" name="BMC Genomics">
        <title>A comparative genomics perspective on the genetic content of the alkaliphilic haloarchaeon Natrialba magadii ATCC 43099T.</title>
        <authorList>
            <person name="Siddaramappa S."/>
            <person name="Challacombe J.F."/>
            <person name="Decastro R.E."/>
            <person name="Pfeiffer F."/>
            <person name="Sastre D.E."/>
            <person name="Gimenez M.I."/>
            <person name="Paggi R.A."/>
            <person name="Detter J.C."/>
            <person name="Davenport K.W."/>
            <person name="Goodwin L.A."/>
            <person name="Kyrpides N."/>
            <person name="Tapia R."/>
            <person name="Pitluck S."/>
            <person name="Lucas S."/>
            <person name="Woyke T."/>
            <person name="Maupin-Furlow J.A."/>
        </authorList>
    </citation>
    <scope>NUCLEOTIDE SEQUENCE [LARGE SCALE GENOMIC DNA]</scope>
    <source>
        <strain evidence="2">ATCC 43099</strain>
        <strain evidence="4">ATCC 43099 / DSM 3394 / CCM 3739 / CIP 104546 / IAM 13178 / JCM 8861 / NBRC 102185 / NCIMB 2190 / MS3</strain>
    </source>
</reference>
<keyword evidence="4" id="KW-1185">Reference proteome</keyword>
<dbReference type="Proteomes" id="UP000011543">
    <property type="component" value="Unassembled WGS sequence"/>
</dbReference>
<dbReference type="EMBL" id="CP001932">
    <property type="protein sequence ID" value="ADD05874.1"/>
    <property type="molecule type" value="Genomic_DNA"/>
</dbReference>
<feature type="compositionally biased region" description="Basic and acidic residues" evidence="1">
    <location>
        <begin position="32"/>
        <end position="78"/>
    </location>
</feature>
<feature type="region of interest" description="Disordered" evidence="1">
    <location>
        <begin position="105"/>
        <end position="142"/>
    </location>
</feature>
<dbReference type="HOGENOM" id="CLU_061324_1_0_2"/>
<protein>
    <recommendedName>
        <fullName evidence="6">Helix-hairpin-helix domain-containing protein</fullName>
    </recommendedName>
</protein>
<feature type="region of interest" description="Disordered" evidence="1">
    <location>
        <begin position="1"/>
        <end position="86"/>
    </location>
</feature>